<gene>
    <name evidence="2" type="ORF">SCP_1701950</name>
</gene>
<proteinExistence type="predicted"/>
<feature type="compositionally biased region" description="Acidic residues" evidence="1">
    <location>
        <begin position="509"/>
        <end position="525"/>
    </location>
</feature>
<organism evidence="2 3">
    <name type="scientific">Sparassis crispa</name>
    <dbReference type="NCBI Taxonomy" id="139825"/>
    <lineage>
        <taxon>Eukaryota</taxon>
        <taxon>Fungi</taxon>
        <taxon>Dikarya</taxon>
        <taxon>Basidiomycota</taxon>
        <taxon>Agaricomycotina</taxon>
        <taxon>Agaricomycetes</taxon>
        <taxon>Polyporales</taxon>
        <taxon>Sparassidaceae</taxon>
        <taxon>Sparassis</taxon>
    </lineage>
</organism>
<feature type="compositionally biased region" description="Basic and acidic residues" evidence="1">
    <location>
        <begin position="537"/>
        <end position="546"/>
    </location>
</feature>
<feature type="region of interest" description="Disordered" evidence="1">
    <location>
        <begin position="509"/>
        <end position="551"/>
    </location>
</feature>
<dbReference type="SUPFAM" id="SSF53098">
    <property type="entry name" value="Ribonuclease H-like"/>
    <property type="match status" value="1"/>
</dbReference>
<reference evidence="2 3" key="1">
    <citation type="journal article" date="2018" name="Sci. Rep.">
        <title>Genome sequence of the cauliflower mushroom Sparassis crispa (Hanabiratake) and its association with beneficial usage.</title>
        <authorList>
            <person name="Kiyama R."/>
            <person name="Furutani Y."/>
            <person name="Kawaguchi K."/>
            <person name="Nakanishi T."/>
        </authorList>
    </citation>
    <scope>NUCLEOTIDE SEQUENCE [LARGE SCALE GENOMIC DNA]</scope>
</reference>
<feature type="compositionally biased region" description="Basic residues" evidence="1">
    <location>
        <begin position="201"/>
        <end position="219"/>
    </location>
</feature>
<dbReference type="PANTHER" id="PTHR47501:SF5">
    <property type="entry name" value="HAT C-TERMINAL DIMERISATION DOMAIN-CONTAINING PROTEIN"/>
    <property type="match status" value="1"/>
</dbReference>
<keyword evidence="3" id="KW-1185">Reference proteome</keyword>
<dbReference type="InParanoid" id="A0A401H656"/>
<evidence type="ECO:0000256" key="1">
    <source>
        <dbReference type="SAM" id="MobiDB-lite"/>
    </source>
</evidence>
<dbReference type="OrthoDB" id="2758369at2759"/>
<dbReference type="Proteomes" id="UP000287166">
    <property type="component" value="Unassembled WGS sequence"/>
</dbReference>
<sequence length="755" mass="83014">MASDVEQQSNLRGRPNHLRLLVSALLPSVPVAPEDGPIAHHFGDFSVDEDEGPYYNVDKAWVHTFQVPEEQLAGLVSRGNYGLQLVYDFFAHFAELLNMEANDGLILLTQRVDTLIALITRVSGMQFTSDNKCSLIWPNGPDDSHRSCHPFWTKGPGYAASDTGTARFNNTREVRAKAEADKSRSTLDKVAEQIMNVPAAKGKKTKDKPSKKQLSKVKKGQPLAKKAHTSKDAKSDVSEGENSPSDPSDIEEIQGKPGRPAQKQKWAFSHYTPIAQTKKEKPIWKWECNWCKYGSSPNYTIPGGDTVQQDLDILCETLDQRLNAIIKENESKLAIASDLWTSKNSVYAFAGVVGFWIDENWNLIEQVLELTPLDGDHSGSTTGRLIYKALRKRKAAEKLITSSADNASSNGTINCTLSTKINEGHGTDLKAEDVQVGCAGHVTHLVVQCILHSLGLASDPDVEDLYEDARQFPLTYDPSQDPVVQEEMKVAEQELSLEQSGKLLAVDELQDSAESTESEEGDSDAGECGSDVGAEQRAGKASETGRKSKKHLSAIDKIPLTPQLHAVVVDILHSEVYRKRMQRLIRQLCNPKNKHLVPIRVRDTDNLHDPPSLQIHGGPSQELACKGAHQAQLRQALKNGLEKLEVHMNKALVSKYPLLGAAIRLKYFEQEDLWDPKIPTHARQEFEALYKKYAATTTASDNGAPSVAPTTSKPNAAQSVFASAIGVVPAANTASELDMYFNDLYPCTDEDGALP</sequence>
<dbReference type="InterPro" id="IPR012337">
    <property type="entry name" value="RNaseH-like_sf"/>
</dbReference>
<name>A0A401H656_9APHY</name>
<dbReference type="EMBL" id="BFAD01000017">
    <property type="protein sequence ID" value="GBE89869.1"/>
    <property type="molecule type" value="Genomic_DNA"/>
</dbReference>
<evidence type="ECO:0000313" key="2">
    <source>
        <dbReference type="EMBL" id="GBE89869.1"/>
    </source>
</evidence>
<evidence type="ECO:0000313" key="3">
    <source>
        <dbReference type="Proteomes" id="UP000287166"/>
    </source>
</evidence>
<accession>A0A401H656</accession>
<protein>
    <submittedName>
        <fullName evidence="2">Uncharacterized protein</fullName>
    </submittedName>
</protein>
<dbReference type="GeneID" id="38786786"/>
<comment type="caution">
    <text evidence="2">The sequence shown here is derived from an EMBL/GenBank/DDBJ whole genome shotgun (WGS) entry which is preliminary data.</text>
</comment>
<dbReference type="AlphaFoldDB" id="A0A401H656"/>
<dbReference type="PANTHER" id="PTHR47501">
    <property type="entry name" value="TRANSPOSASE-RELATED"/>
    <property type="match status" value="1"/>
</dbReference>
<feature type="region of interest" description="Disordered" evidence="1">
    <location>
        <begin position="195"/>
        <end position="264"/>
    </location>
</feature>
<dbReference type="RefSeq" id="XP_027620782.1">
    <property type="nucleotide sequence ID" value="XM_027764981.1"/>
</dbReference>